<evidence type="ECO:0000256" key="5">
    <source>
        <dbReference type="ARBA" id="ARBA00051722"/>
    </source>
</evidence>
<dbReference type="InterPro" id="IPR036196">
    <property type="entry name" value="Ptyr_pPase_sf"/>
</dbReference>
<sequence>MRYLLGQLEGIVGARNRFRSVDPRKVGRLVFVCLGNINRSAFAHAVAAREPVDCISIGLSTTTGAPATETARMVAREFGLSLEHHAATDISDYCPRDDDLLLVMELRHAHRLVSHGIPAARIALLGHWARPIRYHIHDPDTLSEDYYRSCFAILLPAVRNLVNELELGNSPSIRR</sequence>
<dbReference type="InterPro" id="IPR023485">
    <property type="entry name" value="Ptyr_pPase"/>
</dbReference>
<keyword evidence="3" id="KW-0378">Hydrolase</keyword>
<dbReference type="SUPFAM" id="SSF52788">
    <property type="entry name" value="Phosphotyrosine protein phosphatases I"/>
    <property type="match status" value="1"/>
</dbReference>
<keyword evidence="4" id="KW-0904">Protein phosphatase</keyword>
<dbReference type="SMART" id="SM00226">
    <property type="entry name" value="LMWPc"/>
    <property type="match status" value="1"/>
</dbReference>
<feature type="active site" description="Proton donor" evidence="6">
    <location>
        <position position="138"/>
    </location>
</feature>
<dbReference type="AlphaFoldDB" id="Q5P2B5"/>
<evidence type="ECO:0000256" key="3">
    <source>
        <dbReference type="ARBA" id="ARBA00022801"/>
    </source>
</evidence>
<accession>Q5P2B5</accession>
<dbReference type="STRING" id="76114.ebA4284"/>
<dbReference type="EMBL" id="CR555306">
    <property type="protein sequence ID" value="CAI08549.1"/>
    <property type="molecule type" value="Genomic_DNA"/>
</dbReference>
<dbReference type="PRINTS" id="PR00719">
    <property type="entry name" value="LMWPTPASE"/>
</dbReference>
<evidence type="ECO:0000256" key="4">
    <source>
        <dbReference type="ARBA" id="ARBA00022912"/>
    </source>
</evidence>
<organism evidence="8 9">
    <name type="scientific">Aromatoleum aromaticum (strain DSM 19018 / LMG 30748 / EbN1)</name>
    <name type="common">Azoarcus sp. (strain EbN1)</name>
    <dbReference type="NCBI Taxonomy" id="76114"/>
    <lineage>
        <taxon>Bacteria</taxon>
        <taxon>Pseudomonadati</taxon>
        <taxon>Pseudomonadota</taxon>
        <taxon>Betaproteobacteria</taxon>
        <taxon>Rhodocyclales</taxon>
        <taxon>Rhodocyclaceae</taxon>
        <taxon>Aromatoleum</taxon>
    </lineage>
</organism>
<evidence type="ECO:0000256" key="1">
    <source>
        <dbReference type="ARBA" id="ARBA00011063"/>
    </source>
</evidence>
<evidence type="ECO:0000313" key="9">
    <source>
        <dbReference type="Proteomes" id="UP000006552"/>
    </source>
</evidence>
<dbReference type="KEGG" id="eba:ebA4284"/>
<evidence type="ECO:0000259" key="7">
    <source>
        <dbReference type="SMART" id="SM00226"/>
    </source>
</evidence>
<dbReference type="InterPro" id="IPR050438">
    <property type="entry name" value="LMW_PTPase"/>
</dbReference>
<dbReference type="EC" id="3.1.3.48" evidence="2"/>
<evidence type="ECO:0000256" key="2">
    <source>
        <dbReference type="ARBA" id="ARBA00013064"/>
    </source>
</evidence>
<dbReference type="Gene3D" id="3.40.50.2300">
    <property type="match status" value="1"/>
</dbReference>
<dbReference type="PANTHER" id="PTHR11717">
    <property type="entry name" value="LOW MOLECULAR WEIGHT PROTEIN TYROSINE PHOSPHATASE"/>
    <property type="match status" value="1"/>
</dbReference>
<dbReference type="eggNOG" id="COG0394">
    <property type="taxonomic scope" value="Bacteria"/>
</dbReference>
<feature type="active site" description="Nucleophile" evidence="6">
    <location>
        <position position="33"/>
    </location>
</feature>
<proteinExistence type="inferred from homology"/>
<comment type="catalytic activity">
    <reaction evidence="5">
        <text>O-phospho-L-tyrosyl-[protein] + H2O = L-tyrosyl-[protein] + phosphate</text>
        <dbReference type="Rhea" id="RHEA:10684"/>
        <dbReference type="Rhea" id="RHEA-COMP:10136"/>
        <dbReference type="Rhea" id="RHEA-COMP:20101"/>
        <dbReference type="ChEBI" id="CHEBI:15377"/>
        <dbReference type="ChEBI" id="CHEBI:43474"/>
        <dbReference type="ChEBI" id="CHEBI:46858"/>
        <dbReference type="ChEBI" id="CHEBI:61978"/>
        <dbReference type="EC" id="3.1.3.48"/>
    </reaction>
</comment>
<evidence type="ECO:0000313" key="8">
    <source>
        <dbReference type="EMBL" id="CAI08549.1"/>
    </source>
</evidence>
<dbReference type="Proteomes" id="UP000006552">
    <property type="component" value="Chromosome"/>
</dbReference>
<dbReference type="InterPro" id="IPR017867">
    <property type="entry name" value="Tyr_phospatase_low_mol_wt"/>
</dbReference>
<protein>
    <recommendedName>
        <fullName evidence="2">protein-tyrosine-phosphatase</fullName>
        <ecNumber evidence="2">3.1.3.48</ecNumber>
    </recommendedName>
</protein>
<dbReference type="Pfam" id="PF01451">
    <property type="entry name" value="LMWPc"/>
    <property type="match status" value="1"/>
</dbReference>
<keyword evidence="9" id="KW-1185">Reference proteome</keyword>
<dbReference type="GO" id="GO:0004725">
    <property type="term" value="F:protein tyrosine phosphatase activity"/>
    <property type="evidence" value="ECO:0007669"/>
    <property type="project" value="UniProtKB-EC"/>
</dbReference>
<dbReference type="HOGENOM" id="CLU_071415_1_1_4"/>
<name>Q5P2B5_AROAE</name>
<feature type="domain" description="Phosphotyrosine protein phosphatase I" evidence="7">
    <location>
        <begin position="27"/>
        <end position="164"/>
    </location>
</feature>
<feature type="active site" evidence="6">
    <location>
        <position position="39"/>
    </location>
</feature>
<evidence type="ECO:0000256" key="6">
    <source>
        <dbReference type="PIRSR" id="PIRSR617867-1"/>
    </source>
</evidence>
<comment type="similarity">
    <text evidence="1">Belongs to the low molecular weight phosphotyrosine protein phosphatase family.</text>
</comment>
<dbReference type="PANTHER" id="PTHR11717:SF31">
    <property type="entry name" value="LOW MOLECULAR WEIGHT PROTEIN-TYROSINE-PHOSPHATASE ETP-RELATED"/>
    <property type="match status" value="1"/>
</dbReference>
<reference evidence="8 9" key="1">
    <citation type="journal article" date="2005" name="Arch. Microbiol.">
        <title>The genome sequence of an anaerobic aromatic-degrading denitrifying bacterium, strain EbN1.</title>
        <authorList>
            <person name="Rabus R."/>
            <person name="Kube M."/>
            <person name="Heider J."/>
            <person name="Beck A."/>
            <person name="Heitmann K."/>
            <person name="Widdel F."/>
            <person name="Reinhardt R."/>
        </authorList>
    </citation>
    <scope>NUCLEOTIDE SEQUENCE [LARGE SCALE GENOMIC DNA]</scope>
    <source>
        <strain evidence="8 9">EbN1</strain>
    </source>
</reference>
<gene>
    <name evidence="8" type="ORF">ebA4284</name>
</gene>